<evidence type="ECO:0000313" key="2">
    <source>
        <dbReference type="EMBL" id="KKL20135.1"/>
    </source>
</evidence>
<gene>
    <name evidence="2" type="ORF">LCGC14_2458510</name>
</gene>
<comment type="caution">
    <text evidence="2">The sequence shown here is derived from an EMBL/GenBank/DDBJ whole genome shotgun (WGS) entry which is preliminary data.</text>
</comment>
<proteinExistence type="predicted"/>
<evidence type="ECO:0000259" key="1">
    <source>
        <dbReference type="PROSITE" id="PS50966"/>
    </source>
</evidence>
<sequence length="211" mass="24274">MKINLNKLDDELDGEWWHHIHSSNFGFSEKLADIDNYEVKEGDILIHKEIKEGETFPSIRYHVVTSKGSHIADKNVVKELLGKRLVEDVRKNKKFPYACKFAKFFKNGAAQINYNPTQHDKFPLKIVPKQHDISNIEDFFKDLKTEGNNPITPQAGDKKGVINQWEIPSSSDKSKVYTVTKKADGTFDCTCPQFKFRKKTCKHITECKAKS</sequence>
<accession>A0A0F9BEH0</accession>
<dbReference type="InterPro" id="IPR007527">
    <property type="entry name" value="Znf_SWIM"/>
</dbReference>
<protein>
    <recommendedName>
        <fullName evidence="1">SWIM-type domain-containing protein</fullName>
    </recommendedName>
</protein>
<name>A0A0F9BEH0_9ZZZZ</name>
<feature type="domain" description="SWIM-type" evidence="1">
    <location>
        <begin position="177"/>
        <end position="204"/>
    </location>
</feature>
<reference evidence="2" key="1">
    <citation type="journal article" date="2015" name="Nature">
        <title>Complex archaea that bridge the gap between prokaryotes and eukaryotes.</title>
        <authorList>
            <person name="Spang A."/>
            <person name="Saw J.H."/>
            <person name="Jorgensen S.L."/>
            <person name="Zaremba-Niedzwiedzka K."/>
            <person name="Martijn J."/>
            <person name="Lind A.E."/>
            <person name="van Eijk R."/>
            <person name="Schleper C."/>
            <person name="Guy L."/>
            <person name="Ettema T.J."/>
        </authorList>
    </citation>
    <scope>NUCLEOTIDE SEQUENCE</scope>
</reference>
<organism evidence="2">
    <name type="scientific">marine sediment metagenome</name>
    <dbReference type="NCBI Taxonomy" id="412755"/>
    <lineage>
        <taxon>unclassified sequences</taxon>
        <taxon>metagenomes</taxon>
        <taxon>ecological metagenomes</taxon>
    </lineage>
</organism>
<dbReference type="AlphaFoldDB" id="A0A0F9BEH0"/>
<dbReference type="EMBL" id="LAZR01038217">
    <property type="protein sequence ID" value="KKL20135.1"/>
    <property type="molecule type" value="Genomic_DNA"/>
</dbReference>
<dbReference type="PROSITE" id="PS50966">
    <property type="entry name" value="ZF_SWIM"/>
    <property type="match status" value="1"/>
</dbReference>
<dbReference type="GO" id="GO:0008270">
    <property type="term" value="F:zinc ion binding"/>
    <property type="evidence" value="ECO:0007669"/>
    <property type="project" value="InterPro"/>
</dbReference>